<feature type="domain" description="Acyl-CoA dehydrogenase/oxidase C-terminal" evidence="6">
    <location>
        <begin position="207"/>
        <end position="339"/>
    </location>
</feature>
<dbReference type="InterPro" id="IPR013786">
    <property type="entry name" value="AcylCoA_DH/ox_N"/>
</dbReference>
<dbReference type="InterPro" id="IPR036250">
    <property type="entry name" value="AcylCo_DH-like_C"/>
</dbReference>
<keyword evidence="9" id="KW-1185">Reference proteome</keyword>
<evidence type="ECO:0000256" key="3">
    <source>
        <dbReference type="ARBA" id="ARBA00022630"/>
    </source>
</evidence>
<name>A0ABW1A678_9ACTN</name>
<dbReference type="Proteomes" id="UP001596074">
    <property type="component" value="Unassembled WGS sequence"/>
</dbReference>
<dbReference type="Gene3D" id="1.20.140.10">
    <property type="entry name" value="Butyryl-CoA Dehydrogenase, subunit A, domain 3"/>
    <property type="match status" value="1"/>
</dbReference>
<evidence type="ECO:0000256" key="5">
    <source>
        <dbReference type="ARBA" id="ARBA00023002"/>
    </source>
</evidence>
<dbReference type="EMBL" id="JBHSON010000061">
    <property type="protein sequence ID" value="MFC5750979.1"/>
    <property type="molecule type" value="Genomic_DNA"/>
</dbReference>
<dbReference type="PANTHER" id="PTHR43884">
    <property type="entry name" value="ACYL-COA DEHYDROGENASE"/>
    <property type="match status" value="1"/>
</dbReference>
<dbReference type="InterPro" id="IPR009075">
    <property type="entry name" value="AcylCo_DH/oxidase_C"/>
</dbReference>
<evidence type="ECO:0000256" key="1">
    <source>
        <dbReference type="ARBA" id="ARBA00001974"/>
    </source>
</evidence>
<organism evidence="8 9">
    <name type="scientific">Actinomadura rugatobispora</name>
    <dbReference type="NCBI Taxonomy" id="1994"/>
    <lineage>
        <taxon>Bacteria</taxon>
        <taxon>Bacillati</taxon>
        <taxon>Actinomycetota</taxon>
        <taxon>Actinomycetes</taxon>
        <taxon>Streptosporangiales</taxon>
        <taxon>Thermomonosporaceae</taxon>
        <taxon>Actinomadura</taxon>
    </lineage>
</organism>
<comment type="similarity">
    <text evidence="2">Belongs to the acyl-CoA dehydrogenase family.</text>
</comment>
<keyword evidence="5" id="KW-0560">Oxidoreductase</keyword>
<gene>
    <name evidence="8" type="ORF">ACFPZN_35630</name>
</gene>
<evidence type="ECO:0000313" key="9">
    <source>
        <dbReference type="Proteomes" id="UP001596074"/>
    </source>
</evidence>
<dbReference type="Pfam" id="PF00441">
    <property type="entry name" value="Acyl-CoA_dh_1"/>
    <property type="match status" value="1"/>
</dbReference>
<dbReference type="SUPFAM" id="SSF56645">
    <property type="entry name" value="Acyl-CoA dehydrogenase NM domain-like"/>
    <property type="match status" value="1"/>
</dbReference>
<comment type="caution">
    <text evidence="8">The sequence shown here is derived from an EMBL/GenBank/DDBJ whole genome shotgun (WGS) entry which is preliminary data.</text>
</comment>
<evidence type="ECO:0000259" key="6">
    <source>
        <dbReference type="Pfam" id="PF00441"/>
    </source>
</evidence>
<dbReference type="InterPro" id="IPR037069">
    <property type="entry name" value="AcylCoA_DH/ox_N_sf"/>
</dbReference>
<comment type="cofactor">
    <cofactor evidence="1">
        <name>FAD</name>
        <dbReference type="ChEBI" id="CHEBI:57692"/>
    </cofactor>
</comment>
<evidence type="ECO:0000259" key="7">
    <source>
        <dbReference type="Pfam" id="PF02771"/>
    </source>
</evidence>
<dbReference type="PANTHER" id="PTHR43884:SF20">
    <property type="entry name" value="ACYL-COA DEHYDROGENASE FADE28"/>
    <property type="match status" value="1"/>
</dbReference>
<dbReference type="SUPFAM" id="SSF47203">
    <property type="entry name" value="Acyl-CoA dehydrogenase C-terminal domain-like"/>
    <property type="match status" value="1"/>
</dbReference>
<accession>A0ABW1A678</accession>
<proteinExistence type="inferred from homology"/>
<dbReference type="Gene3D" id="1.10.540.10">
    <property type="entry name" value="Acyl-CoA dehydrogenase/oxidase, N-terminal domain"/>
    <property type="match status" value="1"/>
</dbReference>
<evidence type="ECO:0000313" key="8">
    <source>
        <dbReference type="EMBL" id="MFC5750979.1"/>
    </source>
</evidence>
<reference evidence="9" key="1">
    <citation type="journal article" date="2019" name="Int. J. Syst. Evol. Microbiol.">
        <title>The Global Catalogue of Microorganisms (GCM) 10K type strain sequencing project: providing services to taxonomists for standard genome sequencing and annotation.</title>
        <authorList>
            <consortium name="The Broad Institute Genomics Platform"/>
            <consortium name="The Broad Institute Genome Sequencing Center for Infectious Disease"/>
            <person name="Wu L."/>
            <person name="Ma J."/>
        </authorList>
    </citation>
    <scope>NUCLEOTIDE SEQUENCE [LARGE SCALE GENOMIC DNA]</scope>
    <source>
        <strain evidence="9">KCTC 42087</strain>
    </source>
</reference>
<feature type="domain" description="Acyl-CoA dehydrogenase/oxidase N-terminal" evidence="7">
    <location>
        <begin position="14"/>
        <end position="125"/>
    </location>
</feature>
<keyword evidence="3" id="KW-0285">Flavoprotein</keyword>
<keyword evidence="4" id="KW-0274">FAD</keyword>
<sequence length="350" mass="36780">MTDTMTAASTTGSEGEELASVVRDLLEGHAGIDHLKERLDAGSAHAPDLWRRLAGIGLVSALVAEEHGGVGLGPADLAPTLVALGEYALPEPFVETAVVGATVLGEFAARDARAAEWLARLAAGDLLVAVAFEGRTGYVAYAADADLLLDLRQDGSVRVHAAGDLVVEEQPAVDPLRPIARVRPAGDGVLLGRSPELTERAWNLAVASTACLLAGTARRLLTLTVEYVSLRHQFGRPVGSFQAVKHKLADIAVRADMAVTGALDAVAASGAPDAARRAAVAKAYAGDAAERANDEALQLHGGIGFTWEHHLHFWLKRALSLGAAYGSTTEHRRRLARELLESVAAEEAER</sequence>
<evidence type="ECO:0000256" key="2">
    <source>
        <dbReference type="ARBA" id="ARBA00009347"/>
    </source>
</evidence>
<dbReference type="InterPro" id="IPR009100">
    <property type="entry name" value="AcylCoA_DH/oxidase_NM_dom_sf"/>
</dbReference>
<dbReference type="Pfam" id="PF02771">
    <property type="entry name" value="Acyl-CoA_dh_N"/>
    <property type="match status" value="1"/>
</dbReference>
<evidence type="ECO:0000256" key="4">
    <source>
        <dbReference type="ARBA" id="ARBA00022827"/>
    </source>
</evidence>
<dbReference type="RefSeq" id="WP_378286837.1">
    <property type="nucleotide sequence ID" value="NZ_JBHSON010000061.1"/>
</dbReference>
<protein>
    <submittedName>
        <fullName evidence="8">Acyl-CoA dehydrogenase family protein</fullName>
    </submittedName>
</protein>